<dbReference type="InterPro" id="IPR025381">
    <property type="entry name" value="DUF4296"/>
</dbReference>
<evidence type="ECO:0000313" key="3">
    <source>
        <dbReference type="EMBL" id="MFD2966134.1"/>
    </source>
</evidence>
<dbReference type="Proteomes" id="UP001597525">
    <property type="component" value="Unassembled WGS sequence"/>
</dbReference>
<feature type="domain" description="DUF4296" evidence="2">
    <location>
        <begin position="23"/>
        <end position="102"/>
    </location>
</feature>
<dbReference type="PROSITE" id="PS51257">
    <property type="entry name" value="PROKAR_LIPOPROTEIN"/>
    <property type="match status" value="1"/>
</dbReference>
<name>A0ABW6BDM0_9SPHI</name>
<evidence type="ECO:0000259" key="2">
    <source>
        <dbReference type="Pfam" id="PF14129"/>
    </source>
</evidence>
<accession>A0ABW6BDM0</accession>
<evidence type="ECO:0000313" key="4">
    <source>
        <dbReference type="Proteomes" id="UP001597525"/>
    </source>
</evidence>
<protein>
    <submittedName>
        <fullName evidence="3">DUF4296 domain-containing protein</fullName>
    </submittedName>
</protein>
<evidence type="ECO:0000256" key="1">
    <source>
        <dbReference type="SAM" id="MobiDB-lite"/>
    </source>
</evidence>
<dbReference type="EMBL" id="JBHUPB010000003">
    <property type="protein sequence ID" value="MFD2966134.1"/>
    <property type="molecule type" value="Genomic_DNA"/>
</dbReference>
<gene>
    <name evidence="3" type="ORF">ACFS7Y_01985</name>
</gene>
<reference evidence="4" key="1">
    <citation type="journal article" date="2019" name="Int. J. Syst. Evol. Microbiol.">
        <title>The Global Catalogue of Microorganisms (GCM) 10K type strain sequencing project: providing services to taxonomists for standard genome sequencing and annotation.</title>
        <authorList>
            <consortium name="The Broad Institute Genomics Platform"/>
            <consortium name="The Broad Institute Genome Sequencing Center for Infectious Disease"/>
            <person name="Wu L."/>
            <person name="Ma J."/>
        </authorList>
    </citation>
    <scope>NUCLEOTIDE SEQUENCE [LARGE SCALE GENOMIC DNA]</scope>
    <source>
        <strain evidence="4">KCTC 22814</strain>
    </source>
</reference>
<comment type="caution">
    <text evidence="3">The sequence shown here is derived from an EMBL/GenBank/DDBJ whole genome shotgun (WGS) entry which is preliminary data.</text>
</comment>
<proteinExistence type="predicted"/>
<dbReference type="Pfam" id="PF14129">
    <property type="entry name" value="DUF4296"/>
    <property type="match status" value="1"/>
</dbReference>
<sequence>MQRLLLIILSSFFLLISCKKSAPEGILSEKKMADLMAEVHLLDGYLNTLPVDSSRKIIDGLYGQVFQKYGLDSAKFTQNLSFYLGDPTLSKKIYVEVNKKLTGLDREYRLGDSLENVRVSDSIRYVQYYTRLRDEAYQLIQQVYLDSIPLTYRTYRNDFMRRAGLTLNIFQNEQVPVTGPVPLPSSNLQQPAPVSGADATPKTLPTVPASGAAERPPAVLQREVVPQVN</sequence>
<feature type="region of interest" description="Disordered" evidence="1">
    <location>
        <begin position="180"/>
        <end position="229"/>
    </location>
</feature>
<organism evidence="3 4">
    <name type="scientific">Sphingobacterium bambusae</name>
    <dbReference type="NCBI Taxonomy" id="662858"/>
    <lineage>
        <taxon>Bacteria</taxon>
        <taxon>Pseudomonadati</taxon>
        <taxon>Bacteroidota</taxon>
        <taxon>Sphingobacteriia</taxon>
        <taxon>Sphingobacteriales</taxon>
        <taxon>Sphingobacteriaceae</taxon>
        <taxon>Sphingobacterium</taxon>
    </lineage>
</organism>
<dbReference type="RefSeq" id="WP_320183926.1">
    <property type="nucleotide sequence ID" value="NZ_CP138332.1"/>
</dbReference>
<keyword evidence="4" id="KW-1185">Reference proteome</keyword>